<dbReference type="Gene3D" id="3.20.20.370">
    <property type="entry name" value="Glycoside hydrolase/deacetylase"/>
    <property type="match status" value="1"/>
</dbReference>
<evidence type="ECO:0000256" key="3">
    <source>
        <dbReference type="ARBA" id="ARBA00022729"/>
    </source>
</evidence>
<dbReference type="Proteomes" id="UP000193920">
    <property type="component" value="Unassembled WGS sequence"/>
</dbReference>
<dbReference type="STRING" id="1754190.A0A1Y2E8J9"/>
<comment type="cofactor">
    <cofactor evidence="1">
        <name>Co(2+)</name>
        <dbReference type="ChEBI" id="CHEBI:48828"/>
    </cofactor>
</comment>
<proteinExistence type="predicted"/>
<accession>A0A1Y2E8J9</accession>
<dbReference type="OrthoDB" id="2145317at2759"/>
<feature type="domain" description="NodB homology" evidence="8">
    <location>
        <begin position="82"/>
        <end position="266"/>
    </location>
</feature>
<evidence type="ECO:0000259" key="8">
    <source>
        <dbReference type="PROSITE" id="PS51677"/>
    </source>
</evidence>
<name>A0A1Y2E8J9_9FUNG</name>
<dbReference type="InterPro" id="IPR011330">
    <property type="entry name" value="Glyco_hydro/deAcase_b/a-brl"/>
</dbReference>
<evidence type="ECO:0000256" key="5">
    <source>
        <dbReference type="ARBA" id="ARBA00023277"/>
    </source>
</evidence>
<dbReference type="GO" id="GO:0046872">
    <property type="term" value="F:metal ion binding"/>
    <property type="evidence" value="ECO:0007669"/>
    <property type="project" value="UniProtKB-KW"/>
</dbReference>
<evidence type="ECO:0000313" key="9">
    <source>
        <dbReference type="EMBL" id="ORY67869.1"/>
    </source>
</evidence>
<keyword evidence="10" id="KW-1185">Reference proteome</keyword>
<dbReference type="GO" id="GO:0016810">
    <property type="term" value="F:hydrolase activity, acting on carbon-nitrogen (but not peptide) bonds"/>
    <property type="evidence" value="ECO:0007669"/>
    <property type="project" value="InterPro"/>
</dbReference>
<feature type="signal peptide" evidence="7">
    <location>
        <begin position="1"/>
        <end position="15"/>
    </location>
</feature>
<feature type="chain" id="PRO_5012192317" evidence="7">
    <location>
        <begin position="16"/>
        <end position="284"/>
    </location>
</feature>
<organism evidence="9 10">
    <name type="scientific">Neocallimastix californiae</name>
    <dbReference type="NCBI Taxonomy" id="1754190"/>
    <lineage>
        <taxon>Eukaryota</taxon>
        <taxon>Fungi</taxon>
        <taxon>Fungi incertae sedis</taxon>
        <taxon>Chytridiomycota</taxon>
        <taxon>Chytridiomycota incertae sedis</taxon>
        <taxon>Neocallimastigomycetes</taxon>
        <taxon>Neocallimastigales</taxon>
        <taxon>Neocallimastigaceae</taxon>
        <taxon>Neocallimastix</taxon>
    </lineage>
</organism>
<evidence type="ECO:0000256" key="6">
    <source>
        <dbReference type="SAM" id="MobiDB-lite"/>
    </source>
</evidence>
<dbReference type="SUPFAM" id="SSF88713">
    <property type="entry name" value="Glycoside hydrolase/deacetylase"/>
    <property type="match status" value="1"/>
</dbReference>
<evidence type="ECO:0000256" key="2">
    <source>
        <dbReference type="ARBA" id="ARBA00022723"/>
    </source>
</evidence>
<dbReference type="GO" id="GO:0005975">
    <property type="term" value="P:carbohydrate metabolic process"/>
    <property type="evidence" value="ECO:0007669"/>
    <property type="project" value="InterPro"/>
</dbReference>
<reference evidence="9 10" key="1">
    <citation type="submission" date="2016-08" db="EMBL/GenBank/DDBJ databases">
        <title>A Parts List for Fungal Cellulosomes Revealed by Comparative Genomics.</title>
        <authorList>
            <consortium name="DOE Joint Genome Institute"/>
            <person name="Haitjema C.H."/>
            <person name="Gilmore S.P."/>
            <person name="Henske J.K."/>
            <person name="Solomon K.V."/>
            <person name="De Groot R."/>
            <person name="Kuo A."/>
            <person name="Mondo S.J."/>
            <person name="Salamov A.A."/>
            <person name="Labutti K."/>
            <person name="Zhao Z."/>
            <person name="Chiniquy J."/>
            <person name="Barry K."/>
            <person name="Brewer H.M."/>
            <person name="Purvine S.O."/>
            <person name="Wright A.T."/>
            <person name="Boxma B."/>
            <person name="Van Alen T."/>
            <person name="Hackstein J.H."/>
            <person name="Baker S.E."/>
            <person name="Grigoriev I.V."/>
            <person name="O'Malley M.A."/>
        </authorList>
    </citation>
    <scope>NUCLEOTIDE SEQUENCE [LARGE SCALE GENOMIC DNA]</scope>
    <source>
        <strain evidence="9 10">G1</strain>
    </source>
</reference>
<sequence length="284" mass="30708">MKPTLIASILSLALAASGRVCKVSSQSSSNIPSSSPSSPSSTAPFINPTTTISTVPSSTTSSTPSYPKGTGIQLVSSCKNPKHWGVTYDDGPTQYADIMLDLFKKYNIKATFFVTGNLYIKASDPEWSRIIKRMDDEGHIIGNHTFDHIKLGLLSIDEIKNELLLVEDALFDVIGKKPAFMRLPNLSGGNNSTISETLESLGYNAMVNCNVDTKDYANGGDKEYAVSALSEQLGNSIITLNHLEYNNANATNIIELATAEIEYMLANGYKPVTMEECLGISGYQ</sequence>
<comment type="caution">
    <text evidence="9">The sequence shown here is derived from an EMBL/GenBank/DDBJ whole genome shotgun (WGS) entry which is preliminary data.</text>
</comment>
<feature type="compositionally biased region" description="Low complexity" evidence="6">
    <location>
        <begin position="25"/>
        <end position="41"/>
    </location>
</feature>
<keyword evidence="5" id="KW-0119">Carbohydrate metabolism</keyword>
<keyword evidence="3 7" id="KW-0732">Signal</keyword>
<keyword evidence="2" id="KW-0479">Metal-binding</keyword>
<dbReference type="AlphaFoldDB" id="A0A1Y2E8J9"/>
<dbReference type="EMBL" id="MCOG01000048">
    <property type="protein sequence ID" value="ORY67869.1"/>
    <property type="molecule type" value="Genomic_DNA"/>
</dbReference>
<protein>
    <submittedName>
        <fullName evidence="9">Glycoside hydrolase/deacetylase</fullName>
    </submittedName>
</protein>
<dbReference type="PANTHER" id="PTHR46471:SF6">
    <property type="entry name" value="GLYCOSYL HYDROLASE"/>
    <property type="match status" value="1"/>
</dbReference>
<dbReference type="Pfam" id="PF01522">
    <property type="entry name" value="Polysacc_deac_1"/>
    <property type="match status" value="1"/>
</dbReference>
<evidence type="ECO:0000256" key="4">
    <source>
        <dbReference type="ARBA" id="ARBA00022801"/>
    </source>
</evidence>
<evidence type="ECO:0000313" key="10">
    <source>
        <dbReference type="Proteomes" id="UP000193920"/>
    </source>
</evidence>
<dbReference type="PROSITE" id="PS51677">
    <property type="entry name" value="NODB"/>
    <property type="match status" value="1"/>
</dbReference>
<feature type="compositionally biased region" description="Low complexity" evidence="6">
    <location>
        <begin position="48"/>
        <end position="65"/>
    </location>
</feature>
<evidence type="ECO:0000256" key="7">
    <source>
        <dbReference type="SAM" id="SignalP"/>
    </source>
</evidence>
<keyword evidence="4 9" id="KW-0378">Hydrolase</keyword>
<feature type="region of interest" description="Disordered" evidence="6">
    <location>
        <begin position="25"/>
        <end position="67"/>
    </location>
</feature>
<dbReference type="InterPro" id="IPR002509">
    <property type="entry name" value="NODB_dom"/>
</dbReference>
<gene>
    <name evidence="9" type="ORF">LY90DRAFT_700483</name>
</gene>
<evidence type="ECO:0000256" key="1">
    <source>
        <dbReference type="ARBA" id="ARBA00001941"/>
    </source>
</evidence>
<dbReference type="PANTHER" id="PTHR46471">
    <property type="entry name" value="CHITIN DEACETYLASE"/>
    <property type="match status" value="1"/>
</dbReference>